<dbReference type="EnsemblMetazoa" id="Aqu2.1.22738_001">
    <property type="protein sequence ID" value="Aqu2.1.22738_001"/>
    <property type="gene ID" value="Aqu2.1.22738"/>
</dbReference>
<organism evidence="1">
    <name type="scientific">Amphimedon queenslandica</name>
    <name type="common">Sponge</name>
    <dbReference type="NCBI Taxonomy" id="400682"/>
    <lineage>
        <taxon>Eukaryota</taxon>
        <taxon>Metazoa</taxon>
        <taxon>Porifera</taxon>
        <taxon>Demospongiae</taxon>
        <taxon>Heteroscleromorpha</taxon>
        <taxon>Haplosclerida</taxon>
        <taxon>Niphatidae</taxon>
        <taxon>Amphimedon</taxon>
    </lineage>
</organism>
<evidence type="ECO:0000313" key="1">
    <source>
        <dbReference type="EnsemblMetazoa" id="Aqu2.1.22738_001"/>
    </source>
</evidence>
<reference evidence="1" key="1">
    <citation type="submission" date="2017-05" db="UniProtKB">
        <authorList>
            <consortium name="EnsemblMetazoa"/>
        </authorList>
    </citation>
    <scope>IDENTIFICATION</scope>
</reference>
<accession>A0A1X7U500</accession>
<protein>
    <submittedName>
        <fullName evidence="1">Uncharacterized protein</fullName>
    </submittedName>
</protein>
<dbReference type="AlphaFoldDB" id="A0A1X7U500"/>
<sequence length="83" mass="9278">MSPESIICNVQYRNMVLSPVYRKNLVAFVVYKSHCVRKWGDSFSVAYSQLEGIRSFIAPSVNVTALTATATNVTYESVCQHLS</sequence>
<dbReference type="STRING" id="400682.A0A1X7U500"/>
<name>A0A1X7U500_AMPQE</name>
<proteinExistence type="predicted"/>
<dbReference type="InParanoid" id="A0A1X7U500"/>
<dbReference type="Gene3D" id="3.40.50.300">
    <property type="entry name" value="P-loop containing nucleotide triphosphate hydrolases"/>
    <property type="match status" value="1"/>
</dbReference>
<dbReference type="InterPro" id="IPR027417">
    <property type="entry name" value="P-loop_NTPase"/>
</dbReference>